<proteinExistence type="predicted"/>
<feature type="transmembrane region" description="Helical" evidence="5">
    <location>
        <begin position="387"/>
        <end position="405"/>
    </location>
</feature>
<dbReference type="OrthoDB" id="6017565at2"/>
<keyword evidence="2 5" id="KW-0812">Transmembrane</keyword>
<protein>
    <submittedName>
        <fullName evidence="7">Lipid A core--O antigen ligase-related protein</fullName>
    </submittedName>
</protein>
<keyword evidence="8" id="KW-1185">Reference proteome</keyword>
<feature type="transmembrane region" description="Helical" evidence="5">
    <location>
        <begin position="248"/>
        <end position="276"/>
    </location>
</feature>
<evidence type="ECO:0000256" key="5">
    <source>
        <dbReference type="SAM" id="Phobius"/>
    </source>
</evidence>
<accession>A0A2U3QDV1</accession>
<feature type="transmembrane region" description="Helical" evidence="5">
    <location>
        <begin position="190"/>
        <end position="212"/>
    </location>
</feature>
<feature type="transmembrane region" description="Helical" evidence="5">
    <location>
        <begin position="57"/>
        <end position="78"/>
    </location>
</feature>
<dbReference type="EMBL" id="OUUY01000001">
    <property type="protein sequence ID" value="SPP99515.1"/>
    <property type="molecule type" value="Genomic_DNA"/>
</dbReference>
<evidence type="ECO:0000256" key="2">
    <source>
        <dbReference type="ARBA" id="ARBA00022692"/>
    </source>
</evidence>
<evidence type="ECO:0000313" key="8">
    <source>
        <dbReference type="Proteomes" id="UP000245125"/>
    </source>
</evidence>
<organism evidence="7 8">
    <name type="scientific">Candidatus Sulfobium mesophilum</name>
    <dbReference type="NCBI Taxonomy" id="2016548"/>
    <lineage>
        <taxon>Bacteria</taxon>
        <taxon>Pseudomonadati</taxon>
        <taxon>Nitrospirota</taxon>
        <taxon>Nitrospiria</taxon>
        <taxon>Nitrospirales</taxon>
        <taxon>Nitrospiraceae</taxon>
        <taxon>Candidatus Sulfobium</taxon>
    </lineage>
</organism>
<feature type="transmembrane region" description="Helical" evidence="5">
    <location>
        <begin position="359"/>
        <end position="380"/>
    </location>
</feature>
<dbReference type="PANTHER" id="PTHR37422">
    <property type="entry name" value="TEICHURONIC ACID BIOSYNTHESIS PROTEIN TUAE"/>
    <property type="match status" value="1"/>
</dbReference>
<feature type="transmembrane region" description="Helical" evidence="5">
    <location>
        <begin position="129"/>
        <end position="146"/>
    </location>
</feature>
<dbReference type="GO" id="GO:0016020">
    <property type="term" value="C:membrane"/>
    <property type="evidence" value="ECO:0007669"/>
    <property type="project" value="UniProtKB-SubCell"/>
</dbReference>
<feature type="transmembrane region" description="Helical" evidence="5">
    <location>
        <begin position="224"/>
        <end position="242"/>
    </location>
</feature>
<name>A0A2U3QDV1_9BACT</name>
<keyword evidence="4 5" id="KW-0472">Membrane</keyword>
<reference evidence="8" key="1">
    <citation type="submission" date="2018-03" db="EMBL/GenBank/DDBJ databases">
        <authorList>
            <person name="Zecchin S."/>
        </authorList>
    </citation>
    <scope>NUCLEOTIDE SEQUENCE [LARGE SCALE GENOMIC DNA]</scope>
</reference>
<keyword evidence="7" id="KW-0436">Ligase</keyword>
<dbReference type="InterPro" id="IPR007016">
    <property type="entry name" value="O-antigen_ligase-rel_domated"/>
</dbReference>
<evidence type="ECO:0000259" key="6">
    <source>
        <dbReference type="Pfam" id="PF04932"/>
    </source>
</evidence>
<dbReference type="AlphaFoldDB" id="A0A2U3QDV1"/>
<dbReference type="Pfam" id="PF04932">
    <property type="entry name" value="Wzy_C"/>
    <property type="match status" value="1"/>
</dbReference>
<feature type="transmembrane region" description="Helical" evidence="5">
    <location>
        <begin position="6"/>
        <end position="27"/>
    </location>
</feature>
<feature type="transmembrane region" description="Helical" evidence="5">
    <location>
        <begin position="34"/>
        <end position="51"/>
    </location>
</feature>
<feature type="transmembrane region" description="Helical" evidence="5">
    <location>
        <begin position="90"/>
        <end position="109"/>
    </location>
</feature>
<feature type="transmembrane region" description="Helical" evidence="5">
    <location>
        <begin position="153"/>
        <end position="170"/>
    </location>
</feature>
<dbReference type="InterPro" id="IPR051533">
    <property type="entry name" value="WaaL-like"/>
</dbReference>
<keyword evidence="3 5" id="KW-1133">Transmembrane helix</keyword>
<feature type="domain" description="O-antigen ligase-related" evidence="6">
    <location>
        <begin position="230"/>
        <end position="366"/>
    </location>
</feature>
<sequence>MLRLGLSQYIPYTIYGLSFVVALTAFFYRREIGILFIAFFLPVYVVLHKALTLDLPFANDIVDFVLIGMILGGLVQSGREDQKPAVGQSPQIWLIILFVGYSLISYLSGSFYLGGDFMSDVNYQRLADWKNYMIVPLLYILTYYTLRERKWKYALFLLLFVSFIAMDLKFKETFRWFQHTRYAHENRVDGTFGFLNGNAFAAFHVICTLFLVSMFLMDRHFRRRIAYGLLIVGGVFCILYSYSRGAYVGFAAGLVFIALVRSRKLLIPLFLFLLVWKVVVPSSVVDRIEGTFVENDGRAGVISVGGTNLETAYRSEIWKEALSIFSANPVMGTGFRTFYEKTGWDTHNQYLKTLSEQGVIGLLIYLVLYQRAFMSGWRLYKGGDEDLLRAFGFSFVCAVVGSMVVNFFGDRWTYLQIGGIYWIAWALVDQENSRIALERQVEGSRLEGEAMETIGVEGSVAEARVQGSKGSSELPQNI</sequence>
<dbReference type="Proteomes" id="UP000245125">
    <property type="component" value="Unassembled WGS sequence"/>
</dbReference>
<evidence type="ECO:0000256" key="3">
    <source>
        <dbReference type="ARBA" id="ARBA00022989"/>
    </source>
</evidence>
<comment type="subcellular location">
    <subcellularLocation>
        <location evidence="1">Membrane</location>
        <topology evidence="1">Multi-pass membrane protein</topology>
    </subcellularLocation>
</comment>
<gene>
    <name evidence="7" type="ORF">NBG4_10049</name>
</gene>
<dbReference type="PANTHER" id="PTHR37422:SF13">
    <property type="entry name" value="LIPOPOLYSACCHARIDE BIOSYNTHESIS PROTEIN PA4999-RELATED"/>
    <property type="match status" value="1"/>
</dbReference>
<evidence type="ECO:0000256" key="4">
    <source>
        <dbReference type="ARBA" id="ARBA00023136"/>
    </source>
</evidence>
<dbReference type="GO" id="GO:0016874">
    <property type="term" value="F:ligase activity"/>
    <property type="evidence" value="ECO:0007669"/>
    <property type="project" value="UniProtKB-KW"/>
</dbReference>
<evidence type="ECO:0000256" key="1">
    <source>
        <dbReference type="ARBA" id="ARBA00004141"/>
    </source>
</evidence>
<evidence type="ECO:0000313" key="7">
    <source>
        <dbReference type="EMBL" id="SPP99515.1"/>
    </source>
</evidence>